<dbReference type="GeneID" id="63742148"/>
<keyword evidence="3" id="KW-1185">Reference proteome</keyword>
<sequence>MDDADVTTPRKRPRQLRQSEDVELTQPPPRRTARACSTSSSSQASLQSRSPSPLKRQLMALRLDECGLEFRQLQIDEPPIPAVIDLFSDLRDIGNGIEILPEDLRISITNGLSISGPTAHAWRFSFRADSLCDLPCCIPSPEAIILVREWAKKCHESEHEEAA</sequence>
<evidence type="ECO:0000313" key="3">
    <source>
        <dbReference type="Proteomes" id="UP000030816"/>
    </source>
</evidence>
<reference evidence="2 3" key="1">
    <citation type="journal article" date="2014" name="Proc. Natl. Acad. Sci. U.S.A.">
        <title>Trajectory and genomic determinants of fungal-pathogen speciation and host adaptation.</title>
        <authorList>
            <person name="Hu X."/>
            <person name="Xiao G."/>
            <person name="Zheng P."/>
            <person name="Shang Y."/>
            <person name="Su Y."/>
            <person name="Zhang X."/>
            <person name="Liu X."/>
            <person name="Zhan S."/>
            <person name="St Leger R.J."/>
            <person name="Wang C."/>
        </authorList>
    </citation>
    <scope>NUCLEOTIDE SEQUENCE [LARGE SCALE GENOMIC DNA]</scope>
    <source>
        <strain evidence="2 3">ARSEF 1941</strain>
    </source>
</reference>
<dbReference type="STRING" id="1081103.A0A0B2WLM1"/>
<dbReference type="EMBL" id="AZHE01000035">
    <property type="protein sequence ID" value="KHN94377.1"/>
    <property type="molecule type" value="Genomic_DNA"/>
</dbReference>
<organism evidence="2 3">
    <name type="scientific">Metarhizium album (strain ARSEF 1941)</name>
    <dbReference type="NCBI Taxonomy" id="1081103"/>
    <lineage>
        <taxon>Eukaryota</taxon>
        <taxon>Fungi</taxon>
        <taxon>Dikarya</taxon>
        <taxon>Ascomycota</taxon>
        <taxon>Pezizomycotina</taxon>
        <taxon>Sordariomycetes</taxon>
        <taxon>Hypocreomycetidae</taxon>
        <taxon>Hypocreales</taxon>
        <taxon>Clavicipitaceae</taxon>
        <taxon>Metarhizium</taxon>
    </lineage>
</organism>
<protein>
    <submittedName>
        <fullName evidence="2">Uncharacterized protein</fullName>
    </submittedName>
</protein>
<name>A0A0B2WLM1_METAS</name>
<dbReference type="Proteomes" id="UP000030816">
    <property type="component" value="Unassembled WGS sequence"/>
</dbReference>
<dbReference type="OrthoDB" id="4161186at2759"/>
<gene>
    <name evidence="2" type="ORF">MAM_07693</name>
</gene>
<dbReference type="AlphaFoldDB" id="A0A0B2WLM1"/>
<dbReference type="RefSeq" id="XP_040675443.1">
    <property type="nucleotide sequence ID" value="XM_040826491.1"/>
</dbReference>
<accession>A0A0B2WLM1</accession>
<evidence type="ECO:0000313" key="2">
    <source>
        <dbReference type="EMBL" id="KHN94377.1"/>
    </source>
</evidence>
<feature type="compositionally biased region" description="Low complexity" evidence="1">
    <location>
        <begin position="34"/>
        <end position="53"/>
    </location>
</feature>
<proteinExistence type="predicted"/>
<dbReference type="HOGENOM" id="CLU_1627464_0_0_1"/>
<evidence type="ECO:0000256" key="1">
    <source>
        <dbReference type="SAM" id="MobiDB-lite"/>
    </source>
</evidence>
<comment type="caution">
    <text evidence="2">The sequence shown here is derived from an EMBL/GenBank/DDBJ whole genome shotgun (WGS) entry which is preliminary data.</text>
</comment>
<feature type="region of interest" description="Disordered" evidence="1">
    <location>
        <begin position="1"/>
        <end position="53"/>
    </location>
</feature>